<dbReference type="AlphaFoldDB" id="G9EPI3"/>
<dbReference type="EMBL" id="JH413823">
    <property type="protein sequence ID" value="EHL30806.1"/>
    <property type="molecule type" value="Genomic_DNA"/>
</dbReference>
<protein>
    <submittedName>
        <fullName evidence="1">Uncharacterized protein</fullName>
    </submittedName>
</protein>
<accession>G9EPI3</accession>
<evidence type="ECO:0000313" key="1">
    <source>
        <dbReference type="EMBL" id="EHL30806.1"/>
    </source>
</evidence>
<sequence>MDGINHPALTQRLNKNVNGIINLLHNSLSIGIIARLPNNQPI</sequence>
<proteinExistence type="predicted"/>
<evidence type="ECO:0000313" key="2">
    <source>
        <dbReference type="Proteomes" id="UP000002770"/>
    </source>
</evidence>
<name>G9EPI3_9GAMM</name>
<keyword evidence="2" id="KW-1185">Reference proteome</keyword>
<gene>
    <name evidence="1" type="ORF">LDG_7168</name>
</gene>
<dbReference type="InParanoid" id="G9EPI3"/>
<dbReference type="HOGENOM" id="CLU_3253438_0_0_6"/>
<organism evidence="1 2">
    <name type="scientific">Legionella drancourtii LLAP12</name>
    <dbReference type="NCBI Taxonomy" id="658187"/>
    <lineage>
        <taxon>Bacteria</taxon>
        <taxon>Pseudomonadati</taxon>
        <taxon>Pseudomonadota</taxon>
        <taxon>Gammaproteobacteria</taxon>
        <taxon>Legionellales</taxon>
        <taxon>Legionellaceae</taxon>
        <taxon>Legionella</taxon>
    </lineage>
</organism>
<dbReference type="STRING" id="658187.LDG_7168"/>
<dbReference type="Proteomes" id="UP000002770">
    <property type="component" value="Unassembled WGS sequence"/>
</dbReference>
<reference evidence="1 2" key="1">
    <citation type="journal article" date="2011" name="BMC Genomics">
        <title>Insight into cross-talk between intra-amoebal pathogens.</title>
        <authorList>
            <person name="Gimenez G."/>
            <person name="Bertelli C."/>
            <person name="Moliner C."/>
            <person name="Robert C."/>
            <person name="Raoult D."/>
            <person name="Fournier P.E."/>
            <person name="Greub G."/>
        </authorList>
    </citation>
    <scope>NUCLEOTIDE SEQUENCE [LARGE SCALE GENOMIC DNA]</scope>
    <source>
        <strain evidence="1 2">LLAP12</strain>
    </source>
</reference>